<gene>
    <name evidence="2" type="ORF">BDV95DRAFT_259531</name>
</gene>
<sequence>MELPVLVSSRKEAYYPVTPDLQGTQFIIEATTNHLVEAGLSPADDTNVGSVKNAPAVDPKGKGRMPSEPAAQVELQHEPESEDEVPPPQQAHAFVEEVPSNSSAIVRDTIKSPGRAKRTRSTTTYQEPDRGRKLCVLALTYSPPPPLPLRVHQLLSTDPQKLSGISVRRC</sequence>
<proteinExistence type="predicted"/>
<evidence type="ECO:0000256" key="1">
    <source>
        <dbReference type="SAM" id="MobiDB-lite"/>
    </source>
</evidence>
<feature type="region of interest" description="Disordered" evidence="1">
    <location>
        <begin position="40"/>
        <end position="129"/>
    </location>
</feature>
<dbReference type="Proteomes" id="UP000481861">
    <property type="component" value="Unassembled WGS sequence"/>
</dbReference>
<dbReference type="EMBL" id="JAADJZ010000035">
    <property type="protein sequence ID" value="KAF2865215.1"/>
    <property type="molecule type" value="Genomic_DNA"/>
</dbReference>
<protein>
    <submittedName>
        <fullName evidence="2">Uncharacterized protein</fullName>
    </submittedName>
</protein>
<accession>A0A7C8M212</accession>
<name>A0A7C8M212_9PLEO</name>
<keyword evidence="3" id="KW-1185">Reference proteome</keyword>
<evidence type="ECO:0000313" key="3">
    <source>
        <dbReference type="Proteomes" id="UP000481861"/>
    </source>
</evidence>
<organism evidence="2 3">
    <name type="scientific">Massariosphaeria phaeospora</name>
    <dbReference type="NCBI Taxonomy" id="100035"/>
    <lineage>
        <taxon>Eukaryota</taxon>
        <taxon>Fungi</taxon>
        <taxon>Dikarya</taxon>
        <taxon>Ascomycota</taxon>
        <taxon>Pezizomycotina</taxon>
        <taxon>Dothideomycetes</taxon>
        <taxon>Pleosporomycetidae</taxon>
        <taxon>Pleosporales</taxon>
        <taxon>Pleosporales incertae sedis</taxon>
        <taxon>Massariosphaeria</taxon>
    </lineage>
</organism>
<dbReference type="AlphaFoldDB" id="A0A7C8M212"/>
<reference evidence="2 3" key="1">
    <citation type="submission" date="2020-01" db="EMBL/GenBank/DDBJ databases">
        <authorList>
            <consortium name="DOE Joint Genome Institute"/>
            <person name="Haridas S."/>
            <person name="Albert R."/>
            <person name="Binder M."/>
            <person name="Bloem J."/>
            <person name="Labutti K."/>
            <person name="Salamov A."/>
            <person name="Andreopoulos B."/>
            <person name="Baker S.E."/>
            <person name="Barry K."/>
            <person name="Bills G."/>
            <person name="Bluhm B.H."/>
            <person name="Cannon C."/>
            <person name="Castanera R."/>
            <person name="Culley D.E."/>
            <person name="Daum C."/>
            <person name="Ezra D."/>
            <person name="Gonzalez J.B."/>
            <person name="Henrissat B."/>
            <person name="Kuo A."/>
            <person name="Liang C."/>
            <person name="Lipzen A."/>
            <person name="Lutzoni F."/>
            <person name="Magnuson J."/>
            <person name="Mondo S."/>
            <person name="Nolan M."/>
            <person name="Ohm R."/>
            <person name="Pangilinan J."/>
            <person name="Park H.-J.H."/>
            <person name="Ramirez L."/>
            <person name="Alfaro M."/>
            <person name="Sun H."/>
            <person name="Tritt A."/>
            <person name="Yoshinaga Y."/>
            <person name="Zwiers L.-H.L."/>
            <person name="Turgeon B.G."/>
            <person name="Goodwin S.B."/>
            <person name="Spatafora J.W."/>
            <person name="Crous P.W."/>
            <person name="Grigoriev I.V."/>
        </authorList>
    </citation>
    <scope>NUCLEOTIDE SEQUENCE [LARGE SCALE GENOMIC DNA]</scope>
    <source>
        <strain evidence="2 3">CBS 611.86</strain>
    </source>
</reference>
<comment type="caution">
    <text evidence="2">The sequence shown here is derived from an EMBL/GenBank/DDBJ whole genome shotgun (WGS) entry which is preliminary data.</text>
</comment>
<evidence type="ECO:0000313" key="2">
    <source>
        <dbReference type="EMBL" id="KAF2865215.1"/>
    </source>
</evidence>